<comment type="caution">
    <text evidence="1">The sequence shown here is derived from an EMBL/GenBank/DDBJ whole genome shotgun (WGS) entry which is preliminary data.</text>
</comment>
<protein>
    <submittedName>
        <fullName evidence="1">Dehydrogenase</fullName>
    </submittedName>
</protein>
<dbReference type="SUPFAM" id="SSF51905">
    <property type="entry name" value="FAD/NAD(P)-binding domain"/>
    <property type="match status" value="1"/>
</dbReference>
<dbReference type="PANTHER" id="PTHR10668">
    <property type="entry name" value="PHYTOENE DEHYDROGENASE"/>
    <property type="match status" value="1"/>
</dbReference>
<evidence type="ECO:0000313" key="2">
    <source>
        <dbReference type="Proteomes" id="UP000597761"/>
    </source>
</evidence>
<dbReference type="Gene3D" id="3.50.50.60">
    <property type="entry name" value="FAD/NAD(P)-binding domain"/>
    <property type="match status" value="1"/>
</dbReference>
<evidence type="ECO:0000313" key="1">
    <source>
        <dbReference type="EMBL" id="GGC90954.1"/>
    </source>
</evidence>
<reference evidence="2" key="1">
    <citation type="journal article" date="2019" name="Int. J. Syst. Evol. Microbiol.">
        <title>The Global Catalogue of Microorganisms (GCM) 10K type strain sequencing project: providing services to taxonomists for standard genome sequencing and annotation.</title>
        <authorList>
            <consortium name="The Broad Institute Genomics Platform"/>
            <consortium name="The Broad Institute Genome Sequencing Center for Infectious Disease"/>
            <person name="Wu L."/>
            <person name="Ma J."/>
        </authorList>
    </citation>
    <scope>NUCLEOTIDE SEQUENCE [LARGE SCALE GENOMIC DNA]</scope>
    <source>
        <strain evidence="2">CGMCC 1.15480</strain>
    </source>
</reference>
<proteinExistence type="predicted"/>
<dbReference type="PRINTS" id="PR00419">
    <property type="entry name" value="ADXRDTASE"/>
</dbReference>
<dbReference type="RefSeq" id="WP_188667967.1">
    <property type="nucleotide sequence ID" value="NZ_BMJI01000009.1"/>
</dbReference>
<keyword evidence="2" id="KW-1185">Reference proteome</keyword>
<dbReference type="Pfam" id="PF13450">
    <property type="entry name" value="NAD_binding_8"/>
    <property type="match status" value="1"/>
</dbReference>
<gene>
    <name evidence="1" type="ORF">GCM10011512_17500</name>
</gene>
<dbReference type="EMBL" id="BMJI01000009">
    <property type="protein sequence ID" value="GGC90954.1"/>
    <property type="molecule type" value="Genomic_DNA"/>
</dbReference>
<dbReference type="PANTHER" id="PTHR10668:SF105">
    <property type="entry name" value="DEHYDROGENASE-RELATED"/>
    <property type="match status" value="1"/>
</dbReference>
<dbReference type="Proteomes" id="UP000597761">
    <property type="component" value="Unassembled WGS sequence"/>
</dbReference>
<accession>A0ABQ1P4S0</accession>
<sequence>MTTAIVVGSGPNGLAAAVTLARAGVQVTVFEAADTIGGGTRTSELTVPGVLHDHCSAYHPMGLAAPFFADVELDRHGVTWRWAPVDLAHPLDDGSAAVMERSIEATCAGLGVDGPAWRRLFGPVSERLDDVLADIMQPMLRVPRHPLTLARFGALAAQPAALLARALRTPQARALFLGVAAHMIHPLTRPGTAAVGVTLVAAGHRVGWPTPEGGSAAVVTALARILLDHGGRVETGRPVRSLAELPPADAVLLDVAPDVAARLAGDALPPRVRRAYQRFRRAPAAFKLDLAVEGGVPWTNPDCARAGTVHVGGQPREIIAAEQAAYAGRMPERPFMLVGQQYLADPTRSAGDVHPVWAYAHVPHAWTGDATEAMLGQLERFAPGTRDRIVGMAVTTPADWERYNPNYAGGDVITGANSLLQLLARPRISVDPYATGIDGVWLCSAATPPGGGVHGMCGYNAATRALASLRR</sequence>
<name>A0ABQ1P4S0_9MICC</name>
<dbReference type="InterPro" id="IPR036188">
    <property type="entry name" value="FAD/NAD-bd_sf"/>
</dbReference>
<organism evidence="1 2">
    <name type="scientific">Tersicoccus solisilvae</name>
    <dbReference type="NCBI Taxonomy" id="1882339"/>
    <lineage>
        <taxon>Bacteria</taxon>
        <taxon>Bacillati</taxon>
        <taxon>Actinomycetota</taxon>
        <taxon>Actinomycetes</taxon>
        <taxon>Micrococcales</taxon>
        <taxon>Micrococcaceae</taxon>
        <taxon>Tersicoccus</taxon>
    </lineage>
</organism>